<evidence type="ECO:0000256" key="2">
    <source>
        <dbReference type="ARBA" id="ARBA00023242"/>
    </source>
</evidence>
<evidence type="ECO:0000313" key="5">
    <source>
        <dbReference type="EMBL" id="GMH81901.1"/>
    </source>
</evidence>
<dbReference type="GO" id="GO:0000398">
    <property type="term" value="P:mRNA splicing, via spliceosome"/>
    <property type="evidence" value="ECO:0007669"/>
    <property type="project" value="InterPro"/>
</dbReference>
<dbReference type="PANTHER" id="PTHR15818">
    <property type="entry name" value="G PATCH AND KOW-CONTAINING"/>
    <property type="match status" value="1"/>
</dbReference>
<dbReference type="Pfam" id="PF12656">
    <property type="entry name" value="G-patch_2"/>
    <property type="match status" value="1"/>
</dbReference>
<keyword evidence="6" id="KW-1185">Reference proteome</keyword>
<dbReference type="InterPro" id="IPR045166">
    <property type="entry name" value="Spp2-like"/>
</dbReference>
<feature type="compositionally biased region" description="Low complexity" evidence="3">
    <location>
        <begin position="92"/>
        <end position="104"/>
    </location>
</feature>
<feature type="compositionally biased region" description="Pro residues" evidence="3">
    <location>
        <begin position="204"/>
        <end position="216"/>
    </location>
</feature>
<name>A0A9W7B4E8_9STRA</name>
<comment type="subcellular location">
    <subcellularLocation>
        <location evidence="1">Nucleus</location>
    </subcellularLocation>
</comment>
<evidence type="ECO:0000259" key="4">
    <source>
        <dbReference type="Pfam" id="PF12656"/>
    </source>
</evidence>
<feature type="compositionally biased region" description="Basic and acidic residues" evidence="3">
    <location>
        <begin position="66"/>
        <end position="75"/>
    </location>
</feature>
<dbReference type="GO" id="GO:0005681">
    <property type="term" value="C:spliceosomal complex"/>
    <property type="evidence" value="ECO:0007669"/>
    <property type="project" value="TreeGrafter"/>
</dbReference>
<comment type="caution">
    <text evidence="5">The sequence shown here is derived from an EMBL/GenBank/DDBJ whole genome shotgun (WGS) entry which is preliminary data.</text>
</comment>
<feature type="region of interest" description="Disordered" evidence="3">
    <location>
        <begin position="174"/>
        <end position="234"/>
    </location>
</feature>
<protein>
    <recommendedName>
        <fullName evidence="4">Spp2/MOS2 G-patch domain-containing protein</fullName>
    </recommendedName>
</protein>
<feature type="region of interest" description="Disordered" evidence="3">
    <location>
        <begin position="1"/>
        <end position="113"/>
    </location>
</feature>
<dbReference type="PANTHER" id="PTHR15818:SF2">
    <property type="entry name" value="G-PATCH DOMAIN AND KOW MOTIFS-CONTAINING PROTEIN"/>
    <property type="match status" value="1"/>
</dbReference>
<dbReference type="AlphaFoldDB" id="A0A9W7B4E8"/>
<feature type="domain" description="Spp2/MOS2 G-patch" evidence="4">
    <location>
        <begin position="122"/>
        <end position="177"/>
    </location>
</feature>
<feature type="compositionally biased region" description="Basic residues" evidence="3">
    <location>
        <begin position="1"/>
        <end position="12"/>
    </location>
</feature>
<accession>A0A9W7B4E8</accession>
<sequence>MPLIKLKAKKTKTLAPSSLGDEGAASTRPSSNGPLSIPVTASAPSSSSSSSSTSTSTTNVSNTLQRAKELAEGIKNDANGPAHTIAMVGGRSSLLSHHASSTSSEAPKSDADKYKDHLEQCPEEATVEDECYSAVKVDDFGAAMLRGMGWNPNKKEEKSAVVVKARPQRLGLGAKQVAGVNAEKEERRKNYEQKRDITRTAPSAPAPPPPPPPPATAKPEDTSGGSKGKRKASEMYVPSKGSYVIVNGKDVCLVQNVNANTGMVYVEIVATKEEKAVGMGKCEPYEKKEKKTKKGKKTWLLENIVVKLVGDKKSKYYKCKGVVTSLDPPRLLLLSPSSFSGVSLEVNDRDLETCVKIDKPCLGLKGEYKNIRGIVKAKKGDDAIVEFEGGGRRGEVRIELDYVAQLYEK</sequence>
<dbReference type="InterPro" id="IPR026822">
    <property type="entry name" value="Spp2/MOS2_G-patch"/>
</dbReference>
<reference evidence="6" key="1">
    <citation type="journal article" date="2023" name="Commun. Biol.">
        <title>Genome analysis of Parmales, the sister group of diatoms, reveals the evolutionary specialization of diatoms from phago-mixotrophs to photoautotrophs.</title>
        <authorList>
            <person name="Ban H."/>
            <person name="Sato S."/>
            <person name="Yoshikawa S."/>
            <person name="Yamada K."/>
            <person name="Nakamura Y."/>
            <person name="Ichinomiya M."/>
            <person name="Sato N."/>
            <person name="Blanc-Mathieu R."/>
            <person name="Endo H."/>
            <person name="Kuwata A."/>
            <person name="Ogata H."/>
        </authorList>
    </citation>
    <scope>NUCLEOTIDE SEQUENCE [LARGE SCALE GENOMIC DNA]</scope>
    <source>
        <strain evidence="6">NIES 3701</strain>
    </source>
</reference>
<dbReference type="OrthoDB" id="5577072at2759"/>
<feature type="compositionally biased region" description="Basic and acidic residues" evidence="3">
    <location>
        <begin position="182"/>
        <end position="198"/>
    </location>
</feature>
<evidence type="ECO:0000256" key="3">
    <source>
        <dbReference type="SAM" id="MobiDB-lite"/>
    </source>
</evidence>
<feature type="compositionally biased region" description="Low complexity" evidence="3">
    <location>
        <begin position="38"/>
        <end position="63"/>
    </location>
</feature>
<dbReference type="Proteomes" id="UP001165085">
    <property type="component" value="Unassembled WGS sequence"/>
</dbReference>
<proteinExistence type="predicted"/>
<evidence type="ECO:0000313" key="6">
    <source>
        <dbReference type="Proteomes" id="UP001165085"/>
    </source>
</evidence>
<dbReference type="EMBL" id="BRXY01000263">
    <property type="protein sequence ID" value="GMH81901.1"/>
    <property type="molecule type" value="Genomic_DNA"/>
</dbReference>
<keyword evidence="2" id="KW-0539">Nucleus</keyword>
<evidence type="ECO:0000256" key="1">
    <source>
        <dbReference type="ARBA" id="ARBA00004123"/>
    </source>
</evidence>
<organism evidence="5 6">
    <name type="scientific">Triparma strigata</name>
    <dbReference type="NCBI Taxonomy" id="1606541"/>
    <lineage>
        <taxon>Eukaryota</taxon>
        <taxon>Sar</taxon>
        <taxon>Stramenopiles</taxon>
        <taxon>Ochrophyta</taxon>
        <taxon>Bolidophyceae</taxon>
        <taxon>Parmales</taxon>
        <taxon>Triparmaceae</taxon>
        <taxon>Triparma</taxon>
    </lineage>
</organism>
<gene>
    <name evidence="5" type="ORF">TrST_g5830</name>
</gene>